<dbReference type="RefSeq" id="WP_044924173.1">
    <property type="nucleotide sequence ID" value="NZ_BAABYN010000001.1"/>
</dbReference>
<comment type="caution">
    <text evidence="1">The sequence shown here is derived from an EMBL/GenBank/DDBJ whole genome shotgun (WGS) entry which is preliminary data.</text>
</comment>
<keyword evidence="2" id="KW-1185">Reference proteome</keyword>
<evidence type="ECO:0000313" key="1">
    <source>
        <dbReference type="EMBL" id="NSJ80304.1"/>
    </source>
</evidence>
<dbReference type="Proteomes" id="UP001644750">
    <property type="component" value="Unassembled WGS sequence"/>
</dbReference>
<gene>
    <name evidence="1" type="ORF">G5A72_12075</name>
</gene>
<sequence>MIGNVNTYLTNPGSNNPQKVIDYYSNSDFEYNIRVGDYCKVTLDSNLLYWISGIVVEIDEEENAFSIKDSNGSVTKISCDNICDIQSGEELQDCL</sequence>
<protein>
    <submittedName>
        <fullName evidence="1">Uncharacterized protein</fullName>
    </submittedName>
</protein>
<dbReference type="EMBL" id="JAAITB010000028">
    <property type="protein sequence ID" value="NSJ80304.1"/>
    <property type="molecule type" value="Genomic_DNA"/>
</dbReference>
<evidence type="ECO:0000313" key="2">
    <source>
        <dbReference type="Proteomes" id="UP001644750"/>
    </source>
</evidence>
<organism evidence="1 2">
    <name type="scientific">Anaerostipes hadrus</name>
    <dbReference type="NCBI Taxonomy" id="649756"/>
    <lineage>
        <taxon>Bacteria</taxon>
        <taxon>Bacillati</taxon>
        <taxon>Bacillota</taxon>
        <taxon>Clostridia</taxon>
        <taxon>Lachnospirales</taxon>
        <taxon>Lachnospiraceae</taxon>
        <taxon>Anaerostipes</taxon>
    </lineage>
</organism>
<proteinExistence type="predicted"/>
<reference evidence="1 2" key="1">
    <citation type="journal article" date="2020" name="Cell Host Microbe">
        <title>Functional and Genomic Variation between Human-Derived Isolates of Lachnospiraceae Reveals Inter- and Intra-Species Diversity.</title>
        <authorList>
            <person name="Sorbara M.T."/>
            <person name="Littmann E.R."/>
            <person name="Fontana E."/>
            <person name="Moody T.U."/>
            <person name="Kohout C.E."/>
            <person name="Gjonbalaj M."/>
            <person name="Eaton V."/>
            <person name="Seok R."/>
            <person name="Leiner I.M."/>
            <person name="Pamer E.G."/>
        </authorList>
    </citation>
    <scope>NUCLEOTIDE SEQUENCE [LARGE SCALE GENOMIC DNA]</scope>
    <source>
        <strain evidence="1 2">MSK.14.57</strain>
    </source>
</reference>
<accession>A0ABX2I380</accession>
<name>A0ABX2I380_ANAHA</name>